<dbReference type="InterPro" id="IPR001647">
    <property type="entry name" value="HTH_TetR"/>
</dbReference>
<accession>A0ABP9KI34</accession>
<evidence type="ECO:0000313" key="7">
    <source>
        <dbReference type="Proteomes" id="UP001500603"/>
    </source>
</evidence>
<sequence>MCSLENDRTARARIRDGALALFAERGVEGVTVRDIAGAVGVSPALVMRHYGTKENLRGVVDDHAAAVFESVLEQVTVSEAEEGSAQSRGMAEAVSRRLPAESPIPAYLGRMLLGNSAAGGELFGKLFSVSRAALTEMSRTGAAEVGEDPDVRAAFLLVNDLAVLTLRPHIAAVTGVDPLSRQGLRRWGDEVSTIYRNGLGGRGHE</sequence>
<feature type="domain" description="HTH tetR-type" evidence="5">
    <location>
        <begin position="8"/>
        <end position="68"/>
    </location>
</feature>
<gene>
    <name evidence="6" type="ORF">GCM10023318_35860</name>
</gene>
<evidence type="ECO:0000259" key="5">
    <source>
        <dbReference type="PROSITE" id="PS50977"/>
    </source>
</evidence>
<protein>
    <submittedName>
        <fullName evidence="6">TetR/AcrR family transcriptional regulator</fullName>
    </submittedName>
</protein>
<keyword evidence="1" id="KW-0805">Transcription regulation</keyword>
<dbReference type="Pfam" id="PF00440">
    <property type="entry name" value="TetR_N"/>
    <property type="match status" value="1"/>
</dbReference>
<dbReference type="EMBL" id="BAABJM010000003">
    <property type="protein sequence ID" value="GAA5057477.1"/>
    <property type="molecule type" value="Genomic_DNA"/>
</dbReference>
<feature type="DNA-binding region" description="H-T-H motif" evidence="4">
    <location>
        <begin position="31"/>
        <end position="50"/>
    </location>
</feature>
<dbReference type="Proteomes" id="UP001500603">
    <property type="component" value="Unassembled WGS sequence"/>
</dbReference>
<name>A0ABP9KI34_9NOCA</name>
<dbReference type="SUPFAM" id="SSF46689">
    <property type="entry name" value="Homeodomain-like"/>
    <property type="match status" value="1"/>
</dbReference>
<dbReference type="InterPro" id="IPR050109">
    <property type="entry name" value="HTH-type_TetR-like_transc_reg"/>
</dbReference>
<organism evidence="6 7">
    <name type="scientific">Nocardia callitridis</name>
    <dbReference type="NCBI Taxonomy" id="648753"/>
    <lineage>
        <taxon>Bacteria</taxon>
        <taxon>Bacillati</taxon>
        <taxon>Actinomycetota</taxon>
        <taxon>Actinomycetes</taxon>
        <taxon>Mycobacteriales</taxon>
        <taxon>Nocardiaceae</taxon>
        <taxon>Nocardia</taxon>
    </lineage>
</organism>
<reference evidence="7" key="1">
    <citation type="journal article" date="2019" name="Int. J. Syst. Evol. Microbiol.">
        <title>The Global Catalogue of Microorganisms (GCM) 10K type strain sequencing project: providing services to taxonomists for standard genome sequencing and annotation.</title>
        <authorList>
            <consortium name="The Broad Institute Genomics Platform"/>
            <consortium name="The Broad Institute Genome Sequencing Center for Infectious Disease"/>
            <person name="Wu L."/>
            <person name="Ma J."/>
        </authorList>
    </citation>
    <scope>NUCLEOTIDE SEQUENCE [LARGE SCALE GENOMIC DNA]</scope>
    <source>
        <strain evidence="7">JCM 18298</strain>
    </source>
</reference>
<dbReference type="Gene3D" id="1.10.357.10">
    <property type="entry name" value="Tetracycline Repressor, domain 2"/>
    <property type="match status" value="1"/>
</dbReference>
<dbReference type="PANTHER" id="PTHR30055">
    <property type="entry name" value="HTH-TYPE TRANSCRIPTIONAL REGULATOR RUTR"/>
    <property type="match status" value="1"/>
</dbReference>
<dbReference type="RefSeq" id="WP_345496672.1">
    <property type="nucleotide sequence ID" value="NZ_BAABJM010000003.1"/>
</dbReference>
<evidence type="ECO:0000313" key="6">
    <source>
        <dbReference type="EMBL" id="GAA5057477.1"/>
    </source>
</evidence>
<dbReference type="PROSITE" id="PS50977">
    <property type="entry name" value="HTH_TETR_2"/>
    <property type="match status" value="1"/>
</dbReference>
<keyword evidence="3" id="KW-0804">Transcription</keyword>
<dbReference type="PANTHER" id="PTHR30055:SF234">
    <property type="entry name" value="HTH-TYPE TRANSCRIPTIONAL REGULATOR BETI"/>
    <property type="match status" value="1"/>
</dbReference>
<comment type="caution">
    <text evidence="6">The sequence shown here is derived from an EMBL/GenBank/DDBJ whole genome shotgun (WGS) entry which is preliminary data.</text>
</comment>
<dbReference type="InterPro" id="IPR009057">
    <property type="entry name" value="Homeodomain-like_sf"/>
</dbReference>
<keyword evidence="7" id="KW-1185">Reference proteome</keyword>
<evidence type="ECO:0000256" key="4">
    <source>
        <dbReference type="PROSITE-ProRule" id="PRU00335"/>
    </source>
</evidence>
<evidence type="ECO:0000256" key="2">
    <source>
        <dbReference type="ARBA" id="ARBA00023125"/>
    </source>
</evidence>
<keyword evidence="2 4" id="KW-0238">DNA-binding</keyword>
<evidence type="ECO:0000256" key="1">
    <source>
        <dbReference type="ARBA" id="ARBA00023015"/>
    </source>
</evidence>
<evidence type="ECO:0000256" key="3">
    <source>
        <dbReference type="ARBA" id="ARBA00023163"/>
    </source>
</evidence>
<dbReference type="PRINTS" id="PR00455">
    <property type="entry name" value="HTHTETR"/>
</dbReference>
<proteinExistence type="predicted"/>